<dbReference type="EMBL" id="KQ030553">
    <property type="protein sequence ID" value="KJZ72082.1"/>
    <property type="molecule type" value="Genomic_DNA"/>
</dbReference>
<feature type="domain" description="NADP-dependent oxidoreductase" evidence="7">
    <location>
        <begin position="18"/>
        <end position="294"/>
    </location>
</feature>
<sequence>MSLGRTVTLSAGNKMPLLGYGTWQSAPGEVADGIYEALKTGYRHLDLAKVYGNQPEVAEGLRRALADVPGLKREDIFITSKLWNSSHRPEDVEAALDDTLKELQLDYLDLYLIHWPVAFKPGNKLFPRSAENKDEVELDRGVSIAQTWKAMTQLPKSKARAVGVSNFTVESLENIISETGVAPAVNQIERHPRIPQPRLLDFCKRNNIVITAYSAYGNNTWDVPLLVNDPDVKAVAERLSTARGRTVTPAQVILAWATRDGHTVIPKSVTPSRIRENFQEVELDDEAFRAVEKLGEKPQRFNMPYTYSPRWDINLFGNEMEKEATHQVVLKL</sequence>
<evidence type="ECO:0000256" key="1">
    <source>
        <dbReference type="ARBA" id="ARBA00007905"/>
    </source>
</evidence>
<dbReference type="PANTHER" id="PTHR11732">
    <property type="entry name" value="ALDO/KETO REDUCTASE"/>
    <property type="match status" value="1"/>
</dbReference>
<dbReference type="Gene3D" id="3.20.20.100">
    <property type="entry name" value="NADP-dependent oxidoreductase domain"/>
    <property type="match status" value="1"/>
</dbReference>
<name>A0A0F7ZY95_9HYPO</name>
<dbReference type="PRINTS" id="PR00069">
    <property type="entry name" value="ALDKETRDTASE"/>
</dbReference>
<reference evidence="8 9" key="1">
    <citation type="journal article" date="2014" name="Genome Biol. Evol.">
        <title>Comparative genomics and transcriptomics analyses reveal divergent lifestyle features of nematode endoparasitic fungus Hirsutella minnesotensis.</title>
        <authorList>
            <person name="Lai Y."/>
            <person name="Liu K."/>
            <person name="Zhang X."/>
            <person name="Zhang X."/>
            <person name="Li K."/>
            <person name="Wang N."/>
            <person name="Shu C."/>
            <person name="Wu Y."/>
            <person name="Wang C."/>
            <person name="Bushley K.E."/>
            <person name="Xiang M."/>
            <person name="Liu X."/>
        </authorList>
    </citation>
    <scope>NUCLEOTIDE SEQUENCE [LARGE SCALE GENOMIC DNA]</scope>
    <source>
        <strain evidence="8 9">3608</strain>
    </source>
</reference>
<dbReference type="InterPro" id="IPR020471">
    <property type="entry name" value="AKR"/>
</dbReference>
<dbReference type="Proteomes" id="UP000054481">
    <property type="component" value="Unassembled WGS sequence"/>
</dbReference>
<evidence type="ECO:0000259" key="7">
    <source>
        <dbReference type="Pfam" id="PF00248"/>
    </source>
</evidence>
<feature type="active site" description="Proton donor" evidence="4">
    <location>
        <position position="51"/>
    </location>
</feature>
<proteinExistence type="inferred from homology"/>
<dbReference type="Pfam" id="PF00248">
    <property type="entry name" value="Aldo_ket_red"/>
    <property type="match status" value="1"/>
</dbReference>
<keyword evidence="3" id="KW-0560">Oxidoreductase</keyword>
<feature type="binding site" evidence="5">
    <location>
        <position position="114"/>
    </location>
    <ligand>
        <name>substrate</name>
    </ligand>
</feature>
<dbReference type="GO" id="GO:0016491">
    <property type="term" value="F:oxidoreductase activity"/>
    <property type="evidence" value="ECO:0007669"/>
    <property type="project" value="UniProtKB-KW"/>
</dbReference>
<accession>A0A0F7ZY95</accession>
<evidence type="ECO:0000256" key="4">
    <source>
        <dbReference type="PIRSR" id="PIRSR000097-1"/>
    </source>
</evidence>
<dbReference type="InterPro" id="IPR023210">
    <property type="entry name" value="NADP_OxRdtase_dom"/>
</dbReference>
<evidence type="ECO:0000313" key="9">
    <source>
        <dbReference type="Proteomes" id="UP000054481"/>
    </source>
</evidence>
<dbReference type="FunFam" id="3.20.20.100:FF:000007">
    <property type="entry name" value="NAD(P)H-dependent D-xylose reductase xyl1"/>
    <property type="match status" value="1"/>
</dbReference>
<dbReference type="AlphaFoldDB" id="A0A0F7ZY95"/>
<gene>
    <name evidence="8" type="ORF">HIM_08537</name>
</gene>
<evidence type="ECO:0000256" key="3">
    <source>
        <dbReference type="ARBA" id="ARBA00023002"/>
    </source>
</evidence>
<dbReference type="SUPFAM" id="SSF51430">
    <property type="entry name" value="NAD(P)-linked oxidoreductase"/>
    <property type="match status" value="1"/>
</dbReference>
<comment type="similarity">
    <text evidence="1">Belongs to the aldo/keto reductase family.</text>
</comment>
<feature type="site" description="Lowers pKa of active site Tyr" evidence="6">
    <location>
        <position position="81"/>
    </location>
</feature>
<organism evidence="8 9">
    <name type="scientific">Hirsutella minnesotensis 3608</name>
    <dbReference type="NCBI Taxonomy" id="1043627"/>
    <lineage>
        <taxon>Eukaryota</taxon>
        <taxon>Fungi</taxon>
        <taxon>Dikarya</taxon>
        <taxon>Ascomycota</taxon>
        <taxon>Pezizomycotina</taxon>
        <taxon>Sordariomycetes</taxon>
        <taxon>Hypocreomycetidae</taxon>
        <taxon>Hypocreales</taxon>
        <taxon>Ophiocordycipitaceae</taxon>
        <taxon>Hirsutella</taxon>
    </lineage>
</organism>
<evidence type="ECO:0000256" key="2">
    <source>
        <dbReference type="ARBA" id="ARBA00022857"/>
    </source>
</evidence>
<dbReference type="OrthoDB" id="416253at2759"/>
<dbReference type="PIRSF" id="PIRSF000097">
    <property type="entry name" value="AKR"/>
    <property type="match status" value="1"/>
</dbReference>
<keyword evidence="9" id="KW-1185">Reference proteome</keyword>
<dbReference type="InterPro" id="IPR036812">
    <property type="entry name" value="NAD(P)_OxRdtase_dom_sf"/>
</dbReference>
<evidence type="ECO:0000256" key="5">
    <source>
        <dbReference type="PIRSR" id="PIRSR000097-2"/>
    </source>
</evidence>
<evidence type="ECO:0000256" key="6">
    <source>
        <dbReference type="PIRSR" id="PIRSR000097-3"/>
    </source>
</evidence>
<keyword evidence="2" id="KW-0521">NADP</keyword>
<evidence type="ECO:0000313" key="8">
    <source>
        <dbReference type="EMBL" id="KJZ72082.1"/>
    </source>
</evidence>
<protein>
    <submittedName>
        <fullName evidence="8">Aldehyde reductase 1</fullName>
    </submittedName>
</protein>